<evidence type="ECO:0000313" key="4">
    <source>
        <dbReference type="Proteomes" id="UP000029867"/>
    </source>
</evidence>
<feature type="compositionally biased region" description="Basic and acidic residues" evidence="1">
    <location>
        <begin position="155"/>
        <end position="170"/>
    </location>
</feature>
<dbReference type="Proteomes" id="UP000029867">
    <property type="component" value="Unassembled WGS sequence"/>
</dbReference>
<evidence type="ECO:0000313" key="3">
    <source>
        <dbReference type="EMBL" id="KGK37836.1"/>
    </source>
</evidence>
<feature type="compositionally biased region" description="Acidic residues" evidence="1">
    <location>
        <begin position="391"/>
        <end position="405"/>
    </location>
</feature>
<gene>
    <name evidence="3" type="ORF">JL09_g3012</name>
</gene>
<protein>
    <recommendedName>
        <fullName evidence="2">PWWP domain-containing protein</fullName>
    </recommendedName>
</protein>
<feature type="non-terminal residue" evidence="3">
    <location>
        <position position="405"/>
    </location>
</feature>
<dbReference type="VEuPathDB" id="FungiDB:C5L36_0D06270"/>
<feature type="compositionally biased region" description="Basic and acidic residues" evidence="1">
    <location>
        <begin position="355"/>
        <end position="370"/>
    </location>
</feature>
<dbReference type="SUPFAM" id="SSF63748">
    <property type="entry name" value="Tudor/PWWP/MBT"/>
    <property type="match status" value="2"/>
</dbReference>
<evidence type="ECO:0000259" key="2">
    <source>
        <dbReference type="PROSITE" id="PS50812"/>
    </source>
</evidence>
<proteinExistence type="predicted"/>
<dbReference type="SMART" id="SM00293">
    <property type="entry name" value="PWWP"/>
    <property type="match status" value="2"/>
</dbReference>
<dbReference type="InterPro" id="IPR000313">
    <property type="entry name" value="PWWP_dom"/>
</dbReference>
<evidence type="ECO:0000256" key="1">
    <source>
        <dbReference type="SAM" id="MobiDB-lite"/>
    </source>
</evidence>
<dbReference type="HOGENOM" id="CLU_680719_0_0_1"/>
<dbReference type="EMBL" id="JQFK01000028">
    <property type="protein sequence ID" value="KGK37836.1"/>
    <property type="molecule type" value="Genomic_DNA"/>
</dbReference>
<sequence>MFEPKQLVLAKIKGFPDWPAIIVPIESIPAKLSSSRYQRQIDAYLKNDVCVKFYFDDQYSWTKLTNLKPLSLDMVEAFLLQDHGGRRKKRIVEAFEKVKEVPVDEFLKWGSWGEPKPVVEDAEDVFEDGLDNKGGRKRKNNNGSKQTGKGKGKGKGKDKDKDQDKDLGRENKRRRSGRATKVTEETSTPEFTEEEQIVDDEDVEYQLVLAKIKGFPEWPAIIVPIESIPAKLSSSRYQRQIDAYLKNDVCVKFYFDDQYSWTKLTNLKPLSLDMVEAFVLQDHGGRRKKRIVEAFEKVKEVPVDEFLKWGSWGEPKPVVEDAEDVFEDGLDNKGGRKRKNNNGSKQTGKGKGKGKGKDKDKDQDKDLGRETKRRRSGRATKVTEETSTPEFTEEEQIVDDEDVEY</sequence>
<feature type="region of interest" description="Disordered" evidence="1">
    <location>
        <begin position="128"/>
        <end position="194"/>
    </location>
</feature>
<dbReference type="AlphaFoldDB" id="A0A099P187"/>
<name>A0A099P187_PICKU</name>
<organism evidence="3 4">
    <name type="scientific">Pichia kudriavzevii</name>
    <name type="common">Yeast</name>
    <name type="synonym">Issatchenkia orientalis</name>
    <dbReference type="NCBI Taxonomy" id="4909"/>
    <lineage>
        <taxon>Eukaryota</taxon>
        <taxon>Fungi</taxon>
        <taxon>Dikarya</taxon>
        <taxon>Ascomycota</taxon>
        <taxon>Saccharomycotina</taxon>
        <taxon>Pichiomycetes</taxon>
        <taxon>Pichiales</taxon>
        <taxon>Pichiaceae</taxon>
        <taxon>Pichia</taxon>
    </lineage>
</organism>
<feature type="domain" description="PWWP" evidence="2">
    <location>
        <begin position="4"/>
        <end position="73"/>
    </location>
</feature>
<comment type="caution">
    <text evidence="3">The sequence shown here is derived from an EMBL/GenBank/DDBJ whole genome shotgun (WGS) entry which is preliminary data.</text>
</comment>
<dbReference type="Pfam" id="PF00855">
    <property type="entry name" value="PWWP"/>
    <property type="match status" value="2"/>
</dbReference>
<feature type="region of interest" description="Disordered" evidence="1">
    <location>
        <begin position="328"/>
        <end position="405"/>
    </location>
</feature>
<accession>A0A099P187</accession>
<dbReference type="eggNOG" id="ENOG502QTTV">
    <property type="taxonomic scope" value="Eukaryota"/>
</dbReference>
<dbReference type="PROSITE" id="PS50812">
    <property type="entry name" value="PWWP"/>
    <property type="match status" value="2"/>
</dbReference>
<dbReference type="Gene3D" id="2.30.30.140">
    <property type="match status" value="2"/>
</dbReference>
<reference evidence="4" key="1">
    <citation type="journal article" date="2014" name="Microb. Cell Fact.">
        <title>Exploiting Issatchenkia orientalis SD108 for succinic acid production.</title>
        <authorList>
            <person name="Xiao H."/>
            <person name="Shao Z."/>
            <person name="Jiang Y."/>
            <person name="Dole S."/>
            <person name="Zhao H."/>
        </authorList>
    </citation>
    <scope>NUCLEOTIDE SEQUENCE [LARGE SCALE GENOMIC DNA]</scope>
    <source>
        <strain evidence="4">SD108</strain>
    </source>
</reference>
<feature type="domain" description="PWWP" evidence="2">
    <location>
        <begin position="204"/>
        <end position="273"/>
    </location>
</feature>